<organism evidence="1 2">
    <name type="scientific">Schaedlerella arabinosiphila</name>
    <dbReference type="NCBI Taxonomy" id="2044587"/>
    <lineage>
        <taxon>Bacteria</taxon>
        <taxon>Bacillati</taxon>
        <taxon>Bacillota</taxon>
        <taxon>Clostridia</taxon>
        <taxon>Lachnospirales</taxon>
        <taxon>Lachnospiraceae</taxon>
        <taxon>Schaedlerella</taxon>
    </lineage>
</organism>
<dbReference type="Proteomes" id="UP000274920">
    <property type="component" value="Unassembled WGS sequence"/>
</dbReference>
<proteinExistence type="predicted"/>
<keyword evidence="2" id="KW-1185">Reference proteome</keyword>
<comment type="caution">
    <text evidence="1">The sequence shown here is derived from an EMBL/GenBank/DDBJ whole genome shotgun (WGS) entry which is preliminary data.</text>
</comment>
<evidence type="ECO:0000313" key="1">
    <source>
        <dbReference type="EMBL" id="RRK36907.1"/>
    </source>
</evidence>
<sequence>MKQLYISQLNEHLGEALTEEFYLKDIFMKYTKDKGIPYLHLMLQDKTGSLAGRVWENNIEEEYLNLKGKVIKIYGEVLLNSKKFPEFIGWKMEPVTEYEIGRFINGLNEEETKQYLHMLQKQVSLIHHYGFHELVELVLNGQMEKLSEVPVSLHQAGAYNGSLLVQTVSVTSMSIQIMRSQKIYAYHPDLKINYQEDLLIAASLLFGIGTTNLYSPFPEAEKINEYALLPKDTLSIQLIESYSKDLKCFLSIEDKNLLYHMVQSAYKGEYQKPMIREAVILNMAYTTYLRISSQEFFLTENQQKSGTVFIPKLNHYIYLVKRPNGHEGMPSGIPYEAADHMEADLHPEQQ</sequence>
<reference evidence="1" key="1">
    <citation type="submission" date="2018-10" db="EMBL/GenBank/DDBJ databases">
        <title>Schaedlerella arabinophila gen. nov. sp. nov., isolated from the mouse intestinal tract and comparative analysis with the genome of the closely related altered Schaedler flora strain ASF502.</title>
        <authorList>
            <person name="Miyake S."/>
            <person name="Soh M."/>
            <person name="Seedorf H."/>
        </authorList>
    </citation>
    <scope>NUCLEOTIDE SEQUENCE [LARGE SCALE GENOMIC DNA]</scope>
    <source>
        <strain evidence="1">DSM 106076</strain>
    </source>
</reference>
<protein>
    <submittedName>
        <fullName evidence="1">Uncharacterized protein</fullName>
    </submittedName>
</protein>
<dbReference type="EMBL" id="RHJS01000001">
    <property type="protein sequence ID" value="RRK36907.1"/>
    <property type="molecule type" value="Genomic_DNA"/>
</dbReference>
<accession>A0A426DS59</accession>
<name>A0A426DS59_9FIRM</name>
<dbReference type="RefSeq" id="WP_125125850.1">
    <property type="nucleotide sequence ID" value="NZ_RHJS01000001.1"/>
</dbReference>
<gene>
    <name evidence="1" type="ORF">EBB54_00115</name>
</gene>
<dbReference type="AlphaFoldDB" id="A0A426DS59"/>
<evidence type="ECO:0000313" key="2">
    <source>
        <dbReference type="Proteomes" id="UP000274920"/>
    </source>
</evidence>